<dbReference type="EMBL" id="AP023420">
    <property type="protein sequence ID" value="BCK85040.1"/>
    <property type="molecule type" value="Genomic_DNA"/>
</dbReference>
<reference evidence="2" key="1">
    <citation type="submission" date="2020-09" db="EMBL/GenBank/DDBJ databases">
        <title>New species isolated from human feces.</title>
        <authorList>
            <person name="Kitahara M."/>
            <person name="Shigeno Y."/>
            <person name="Shime M."/>
            <person name="Matsumoto Y."/>
            <person name="Nakamura S."/>
            <person name="Motooka D."/>
            <person name="Fukuoka S."/>
            <person name="Nishikawa H."/>
            <person name="Benno Y."/>
        </authorList>
    </citation>
    <scope>NUCLEOTIDE SEQUENCE</scope>
    <source>
        <strain evidence="2">MM59</strain>
    </source>
</reference>
<organism evidence="2 3">
    <name type="scientific">Pusillibacter faecalis</name>
    <dbReference type="NCBI Taxonomy" id="2714358"/>
    <lineage>
        <taxon>Bacteria</taxon>
        <taxon>Bacillati</taxon>
        <taxon>Bacillota</taxon>
        <taxon>Clostridia</taxon>
        <taxon>Eubacteriales</taxon>
        <taxon>Oscillospiraceae</taxon>
        <taxon>Pusillibacter</taxon>
    </lineage>
</organism>
<gene>
    <name evidence="2" type="ORF">MM59RIKEN_23590</name>
</gene>
<keyword evidence="3" id="KW-1185">Reference proteome</keyword>
<sequence length="62" mass="7055">MNTNWIGVAFVSEEVPNREQVEDQLAERTEALRQEAQTALDAWLNEQGLEQVMGVIILKKTI</sequence>
<feature type="coiled-coil region" evidence="1">
    <location>
        <begin position="18"/>
        <end position="46"/>
    </location>
</feature>
<protein>
    <submittedName>
        <fullName evidence="2">Uncharacterized protein</fullName>
    </submittedName>
</protein>
<evidence type="ECO:0000313" key="3">
    <source>
        <dbReference type="Proteomes" id="UP000679848"/>
    </source>
</evidence>
<dbReference type="Proteomes" id="UP000679848">
    <property type="component" value="Chromosome"/>
</dbReference>
<dbReference type="AlphaFoldDB" id="A0A810Q9W9"/>
<evidence type="ECO:0000256" key="1">
    <source>
        <dbReference type="SAM" id="Coils"/>
    </source>
</evidence>
<dbReference type="KEGG" id="pfaa:MM59RIKEN_23590"/>
<dbReference type="RefSeq" id="WP_055180072.1">
    <property type="nucleotide sequence ID" value="NZ_AP023420.1"/>
</dbReference>
<name>A0A810Q9W9_9FIRM</name>
<proteinExistence type="predicted"/>
<accession>A0A810Q9W9</accession>
<evidence type="ECO:0000313" key="2">
    <source>
        <dbReference type="EMBL" id="BCK85040.1"/>
    </source>
</evidence>
<keyword evidence="1" id="KW-0175">Coiled coil</keyword>